<comment type="caution">
    <text evidence="1">The sequence shown here is derived from an EMBL/GenBank/DDBJ whole genome shotgun (WGS) entry which is preliminary data.</text>
</comment>
<proteinExistence type="predicted"/>
<protein>
    <recommendedName>
        <fullName evidence="3">Peptidase M41-like protein</fullName>
    </recommendedName>
</protein>
<reference evidence="1 2" key="1">
    <citation type="submission" date="2019-06" db="EMBL/GenBank/DDBJ databases">
        <title>Genomic Encyclopedia of Type Strains, Phase IV (KMG-V): Genome sequencing to study the core and pangenomes of soil and plant-associated prokaryotes.</title>
        <authorList>
            <person name="Whitman W."/>
        </authorList>
    </citation>
    <scope>NUCLEOTIDE SEQUENCE [LARGE SCALE GENOMIC DNA]</scope>
    <source>
        <strain evidence="1 2">BR 11622</strain>
    </source>
</reference>
<dbReference type="GO" id="GO:0004222">
    <property type="term" value="F:metalloendopeptidase activity"/>
    <property type="evidence" value="ECO:0007669"/>
    <property type="project" value="InterPro"/>
</dbReference>
<dbReference type="OrthoDB" id="8481087at2"/>
<dbReference type="GO" id="GO:0004176">
    <property type="term" value="F:ATP-dependent peptidase activity"/>
    <property type="evidence" value="ECO:0007669"/>
    <property type="project" value="InterPro"/>
</dbReference>
<dbReference type="AlphaFoldDB" id="A0A560GVK5"/>
<evidence type="ECO:0000313" key="1">
    <source>
        <dbReference type="EMBL" id="TWB38028.1"/>
    </source>
</evidence>
<dbReference type="RefSeq" id="WP_145734785.1">
    <property type="nucleotide sequence ID" value="NZ_VITR01000013.1"/>
</dbReference>
<dbReference type="GO" id="GO:0005524">
    <property type="term" value="F:ATP binding"/>
    <property type="evidence" value="ECO:0007669"/>
    <property type="project" value="InterPro"/>
</dbReference>
<organism evidence="1 2">
    <name type="scientific">Nitrospirillum amazonense</name>
    <dbReference type="NCBI Taxonomy" id="28077"/>
    <lineage>
        <taxon>Bacteria</taxon>
        <taxon>Pseudomonadati</taxon>
        <taxon>Pseudomonadota</taxon>
        <taxon>Alphaproteobacteria</taxon>
        <taxon>Rhodospirillales</taxon>
        <taxon>Azospirillaceae</taxon>
        <taxon>Nitrospirillum</taxon>
    </lineage>
</organism>
<dbReference type="Gene3D" id="1.20.58.760">
    <property type="entry name" value="Peptidase M41"/>
    <property type="match status" value="1"/>
</dbReference>
<keyword evidence="2" id="KW-1185">Reference proteome</keyword>
<dbReference type="InterPro" id="IPR037219">
    <property type="entry name" value="Peptidase_M41-like"/>
</dbReference>
<gene>
    <name evidence="1" type="ORF">FBZ90_11319</name>
</gene>
<dbReference type="GO" id="GO:0006508">
    <property type="term" value="P:proteolysis"/>
    <property type="evidence" value="ECO:0007669"/>
    <property type="project" value="InterPro"/>
</dbReference>
<dbReference type="Proteomes" id="UP000315751">
    <property type="component" value="Unassembled WGS sequence"/>
</dbReference>
<dbReference type="EMBL" id="VITR01000013">
    <property type="protein sequence ID" value="TWB38028.1"/>
    <property type="molecule type" value="Genomic_DNA"/>
</dbReference>
<evidence type="ECO:0000313" key="2">
    <source>
        <dbReference type="Proteomes" id="UP000315751"/>
    </source>
</evidence>
<name>A0A560GVK5_9PROT</name>
<evidence type="ECO:0008006" key="3">
    <source>
        <dbReference type="Google" id="ProtNLM"/>
    </source>
</evidence>
<accession>A0A560GVK5</accession>
<dbReference type="SUPFAM" id="SSF140990">
    <property type="entry name" value="FtsH protease domain-like"/>
    <property type="match status" value="1"/>
</dbReference>
<sequence>MNVFTPEVPGYRFRKVAQHEFGHYVMARALGFKTTGISVLIEDSGGYHGTSSITLSESFNSTDDLLAYVRRRAIVLFAGAVAEALPGLTAEQNLVDQSEACKIIDAVDRGAKEDNAKAQEYFHLMRNFYYPDTEPNDQNSVERELKWMCNRTFIDAVNIVNDNADRITKLTDIAFAQSAKTPKFFRLGASELEAMPLVKTIERVKLLEIGPPTFLGIDPRNA</sequence>